<dbReference type="InterPro" id="IPR010920">
    <property type="entry name" value="LSM_dom_sf"/>
</dbReference>
<evidence type="ECO:0000256" key="2">
    <source>
        <dbReference type="ARBA" id="ARBA00008017"/>
    </source>
</evidence>
<sequence length="559" mass="61847">MSLRIPILAVLFMMLAAPLQAASEDVRPETPALLESVLETAPVEIDGQLLFRVRGVSSFPAEQRAEAIRGRIEKVAADASFPSDRLSTEVVENVTIIMAGEATLMIVSEADAQLEHTSRDHLATLHLMRIKRAIDEYRQSRRGDALRKAGLYGAGATALLALVIAVLLVLNRWLDKALSQRLKGRVHAVGIQSFEILRSDTIWKAFHGLMLVTGVATIIVSAYAYLHYVLALFPWTRSISNSLFGLAAGAVEHIGKSVAASIPDILLLAVIYFLSRFVLRRLHNFFDAMTQKRVTFAQFEPEWALPTYKLVRVLVLAFALIIAYPYIPGSESAAFKGISIFIGLVLSLGSSTAISNLIAGYLMTYRRVFKVGDRVKVGDVTGEVIAIRLQVTHLRTVKNEEITIPNSQILNGDVTNFSSMAGTRGLIVHTTVGIGYETPWRQVEAMLHAAAARTSRVLREPQPFILLNKLGDFAVTYELNVYIREPHMIAQICADLHRHILDVFNEYGVQIMTPAYEGDPDEPKVVPRAQWYTAPASSDQRKEVEDAEDNTCTGARTQR</sequence>
<dbReference type="InterPro" id="IPR011066">
    <property type="entry name" value="MscS_channel_C_sf"/>
</dbReference>
<feature type="transmembrane region" description="Helical" evidence="7">
    <location>
        <begin position="149"/>
        <end position="170"/>
    </location>
</feature>
<comment type="subcellular location">
    <subcellularLocation>
        <location evidence="7">Cell inner membrane</location>
        <topology evidence="7">Multi-pass membrane protein</topology>
    </subcellularLocation>
    <subcellularLocation>
        <location evidence="1">Cell membrane</location>
        <topology evidence="1">Multi-pass membrane protein</topology>
    </subcellularLocation>
</comment>
<comment type="caution">
    <text evidence="12">The sequence shown here is derived from an EMBL/GenBank/DDBJ whole genome shotgun (WGS) entry which is preliminary data.</text>
</comment>
<keyword evidence="5 7" id="KW-1133">Transmembrane helix</keyword>
<dbReference type="SUPFAM" id="SSF50182">
    <property type="entry name" value="Sm-like ribonucleoproteins"/>
    <property type="match status" value="1"/>
</dbReference>
<evidence type="ECO:0000256" key="4">
    <source>
        <dbReference type="ARBA" id="ARBA00022692"/>
    </source>
</evidence>
<feature type="transmembrane region" description="Helical" evidence="7">
    <location>
        <begin position="253"/>
        <end position="274"/>
    </location>
</feature>
<dbReference type="Pfam" id="PF21082">
    <property type="entry name" value="MS_channel_3rd"/>
    <property type="match status" value="1"/>
</dbReference>
<feature type="transmembrane region" description="Helical" evidence="7">
    <location>
        <begin position="339"/>
        <end position="364"/>
    </location>
</feature>
<feature type="domain" description="Mechanosensitive ion channel MscS C-terminal" evidence="11">
    <location>
        <begin position="429"/>
        <end position="511"/>
    </location>
</feature>
<dbReference type="PANTHER" id="PTHR30221:SF18">
    <property type="entry name" value="SLL0590 PROTEIN"/>
    <property type="match status" value="1"/>
</dbReference>
<protein>
    <recommendedName>
        <fullName evidence="7">Small-conductance mechanosensitive channel</fullName>
    </recommendedName>
</protein>
<dbReference type="Gene3D" id="1.10.287.1260">
    <property type="match status" value="1"/>
</dbReference>
<feature type="region of interest" description="Disordered" evidence="8">
    <location>
        <begin position="535"/>
        <end position="559"/>
    </location>
</feature>
<dbReference type="Pfam" id="PF00924">
    <property type="entry name" value="MS_channel_2nd"/>
    <property type="match status" value="1"/>
</dbReference>
<keyword evidence="7" id="KW-0407">Ion channel</keyword>
<keyword evidence="7" id="KW-0813">Transport</keyword>
<dbReference type="InterPro" id="IPR023408">
    <property type="entry name" value="MscS_beta-dom_sf"/>
</dbReference>
<comment type="similarity">
    <text evidence="2 7">Belongs to the MscS (TC 1.A.23) family.</text>
</comment>
<keyword evidence="3" id="KW-1003">Cell membrane</keyword>
<dbReference type="EMBL" id="JACFYJ010000017">
    <property type="protein sequence ID" value="MEI5998101.1"/>
    <property type="molecule type" value="Genomic_DNA"/>
</dbReference>
<accession>A0ABU8IRG4</accession>
<evidence type="ECO:0000256" key="7">
    <source>
        <dbReference type="RuleBase" id="RU369025"/>
    </source>
</evidence>
<feature type="transmembrane region" description="Helical" evidence="7">
    <location>
        <begin position="208"/>
        <end position="233"/>
    </location>
</feature>
<name>A0ABU8IRG4_9BURK</name>
<proteinExistence type="inferred from homology"/>
<gene>
    <name evidence="12" type="ORF">H3V53_13090</name>
</gene>
<evidence type="ECO:0000256" key="3">
    <source>
        <dbReference type="ARBA" id="ARBA00022475"/>
    </source>
</evidence>
<feature type="signal peptide" evidence="9">
    <location>
        <begin position="1"/>
        <end position="21"/>
    </location>
</feature>
<evidence type="ECO:0000256" key="6">
    <source>
        <dbReference type="ARBA" id="ARBA00023136"/>
    </source>
</evidence>
<reference evidence="12 13" key="1">
    <citation type="journal article" date="2022" name="Arch. Microbiol.">
        <title>Paraburkholderia bengalensis sp. nov. isolated from roots of Oryza sativa, IR64.</title>
        <authorList>
            <person name="Nag P."/>
            <person name="Mondal N."/>
            <person name="Sarkar J."/>
            <person name="Das S."/>
        </authorList>
    </citation>
    <scope>NUCLEOTIDE SEQUENCE [LARGE SCALE GENOMIC DNA]</scope>
    <source>
        <strain evidence="12 13">IR64_4_BI</strain>
    </source>
</reference>
<dbReference type="InterPro" id="IPR045275">
    <property type="entry name" value="MscS_archaea/bacteria_type"/>
</dbReference>
<comment type="subunit">
    <text evidence="7">Homoheptamer.</text>
</comment>
<evidence type="ECO:0000256" key="8">
    <source>
        <dbReference type="SAM" id="MobiDB-lite"/>
    </source>
</evidence>
<dbReference type="SUPFAM" id="SSF82689">
    <property type="entry name" value="Mechanosensitive channel protein MscS (YggB), C-terminal domain"/>
    <property type="match status" value="1"/>
</dbReference>
<dbReference type="Gene3D" id="2.30.30.60">
    <property type="match status" value="1"/>
</dbReference>
<evidence type="ECO:0000256" key="9">
    <source>
        <dbReference type="SAM" id="SignalP"/>
    </source>
</evidence>
<feature type="compositionally biased region" description="Polar residues" evidence="8">
    <location>
        <begin position="550"/>
        <end position="559"/>
    </location>
</feature>
<comment type="caution">
    <text evidence="7">Lacks conserved residue(s) required for the propagation of feature annotation.</text>
</comment>
<feature type="chain" id="PRO_5045884506" description="Small-conductance mechanosensitive channel" evidence="9">
    <location>
        <begin position="22"/>
        <end position="559"/>
    </location>
</feature>
<evidence type="ECO:0000313" key="13">
    <source>
        <dbReference type="Proteomes" id="UP001386437"/>
    </source>
</evidence>
<evidence type="ECO:0000259" key="11">
    <source>
        <dbReference type="Pfam" id="PF21082"/>
    </source>
</evidence>
<keyword evidence="9" id="KW-0732">Signal</keyword>
<keyword evidence="13" id="KW-1185">Reference proteome</keyword>
<evidence type="ECO:0000256" key="5">
    <source>
        <dbReference type="ARBA" id="ARBA00022989"/>
    </source>
</evidence>
<comment type="function">
    <text evidence="7">Mechanosensitive channel that participates in the regulation of osmotic pressure changes within the cell, opening in response to stretch forces in the membrane lipid bilayer, without the need for other proteins. Contributes to normal resistance to hypoosmotic shock. Forms an ion channel of 1.0 nanosiemens conductance with a slight preference for anions.</text>
</comment>
<dbReference type="RefSeq" id="WP_336598290.1">
    <property type="nucleotide sequence ID" value="NZ_JACFYJ010000017.1"/>
</dbReference>
<dbReference type="InterPro" id="IPR006685">
    <property type="entry name" value="MscS_channel_2nd"/>
</dbReference>
<keyword evidence="7" id="KW-0406">Ion transport</keyword>
<feature type="transmembrane region" description="Helical" evidence="7">
    <location>
        <begin position="310"/>
        <end position="327"/>
    </location>
</feature>
<evidence type="ECO:0000313" key="12">
    <source>
        <dbReference type="EMBL" id="MEI5998101.1"/>
    </source>
</evidence>
<evidence type="ECO:0000259" key="10">
    <source>
        <dbReference type="Pfam" id="PF00924"/>
    </source>
</evidence>
<organism evidence="12 13">
    <name type="scientific">Paraburkholderia bengalensis</name>
    <dbReference type="NCBI Taxonomy" id="2747562"/>
    <lineage>
        <taxon>Bacteria</taxon>
        <taxon>Pseudomonadati</taxon>
        <taxon>Pseudomonadota</taxon>
        <taxon>Betaproteobacteria</taxon>
        <taxon>Burkholderiales</taxon>
        <taxon>Burkholderiaceae</taxon>
        <taxon>Paraburkholderia</taxon>
    </lineage>
</organism>
<keyword evidence="6 7" id="KW-0472">Membrane</keyword>
<evidence type="ECO:0000256" key="1">
    <source>
        <dbReference type="ARBA" id="ARBA00004651"/>
    </source>
</evidence>
<feature type="domain" description="Mechanosensitive ion channel MscS" evidence="10">
    <location>
        <begin position="353"/>
        <end position="418"/>
    </location>
</feature>
<dbReference type="Gene3D" id="3.30.70.100">
    <property type="match status" value="1"/>
</dbReference>
<dbReference type="InterPro" id="IPR049278">
    <property type="entry name" value="MS_channel_C"/>
</dbReference>
<dbReference type="PANTHER" id="PTHR30221">
    <property type="entry name" value="SMALL-CONDUCTANCE MECHANOSENSITIVE CHANNEL"/>
    <property type="match status" value="1"/>
</dbReference>
<keyword evidence="7" id="KW-0997">Cell inner membrane</keyword>
<keyword evidence="4 7" id="KW-0812">Transmembrane</keyword>
<dbReference type="Proteomes" id="UP001386437">
    <property type="component" value="Unassembled WGS sequence"/>
</dbReference>